<reference evidence="3 4" key="1">
    <citation type="submission" date="2019-06" db="EMBL/GenBank/DDBJ databases">
        <title>Sequencing the genomes of 1000 actinobacteria strains.</title>
        <authorList>
            <person name="Klenk H.-P."/>
        </authorList>
    </citation>
    <scope>NUCLEOTIDE SEQUENCE [LARGE SCALE GENOMIC DNA]</scope>
    <source>
        <strain evidence="3 4">DSM 45015</strain>
    </source>
</reference>
<dbReference type="PANTHER" id="PTHR48081:SF8">
    <property type="entry name" value="ALPHA_BETA HYDROLASE FOLD-3 DOMAIN-CONTAINING PROTEIN-RELATED"/>
    <property type="match status" value="1"/>
</dbReference>
<dbReference type="InterPro" id="IPR050300">
    <property type="entry name" value="GDXG_lipolytic_enzyme"/>
</dbReference>
<dbReference type="AlphaFoldDB" id="A0A543NLZ8"/>
<comment type="caution">
    <text evidence="3">The sequence shown here is derived from an EMBL/GenBank/DDBJ whole genome shotgun (WGS) entry which is preliminary data.</text>
</comment>
<evidence type="ECO:0000256" key="1">
    <source>
        <dbReference type="ARBA" id="ARBA00022801"/>
    </source>
</evidence>
<dbReference type="Proteomes" id="UP000317422">
    <property type="component" value="Unassembled WGS sequence"/>
</dbReference>
<dbReference type="InterPro" id="IPR029058">
    <property type="entry name" value="AB_hydrolase_fold"/>
</dbReference>
<proteinExistence type="predicted"/>
<evidence type="ECO:0000313" key="4">
    <source>
        <dbReference type="Proteomes" id="UP000317422"/>
    </source>
</evidence>
<sequence>MPQKLVPVVLTLTGRNKIFRSKEAAQRHAAGRMVRPLPFAPPQRLRDDVSITREDIEGWPVYSIVPRRSAPRGRTVFVHGGGWVNEIAARHWQLAARIAAEAGTTVTVPIYPLVPRGTAEHVVRGVASLVQDSMDRDVGTRLFGDSAGGQIALSATMRLRDAGTTLARTVLLSPAADLTWSNPRIDDVQPRDPWLRRPGGEYFGELWRADLPATDPSVSPLYGDFEGMGPISIFTGTRDILNPDAHLLHDAARSAGVDVDFHEADGEVHVYALLPTARGKQDAQRIVDALRVR</sequence>
<evidence type="ECO:0000313" key="3">
    <source>
        <dbReference type="EMBL" id="TQN32853.1"/>
    </source>
</evidence>
<feature type="domain" description="Alpha/beta hydrolase fold-3" evidence="2">
    <location>
        <begin position="76"/>
        <end position="272"/>
    </location>
</feature>
<gene>
    <name evidence="3" type="ORF">FHX37_2838</name>
</gene>
<dbReference type="PANTHER" id="PTHR48081">
    <property type="entry name" value="AB HYDROLASE SUPERFAMILY PROTEIN C4A8.06C"/>
    <property type="match status" value="1"/>
</dbReference>
<organism evidence="3 4">
    <name type="scientific">Haloactinospora alba</name>
    <dbReference type="NCBI Taxonomy" id="405555"/>
    <lineage>
        <taxon>Bacteria</taxon>
        <taxon>Bacillati</taxon>
        <taxon>Actinomycetota</taxon>
        <taxon>Actinomycetes</taxon>
        <taxon>Streptosporangiales</taxon>
        <taxon>Nocardiopsidaceae</taxon>
        <taxon>Haloactinospora</taxon>
    </lineage>
</organism>
<name>A0A543NLZ8_9ACTN</name>
<dbReference type="Gene3D" id="3.40.50.1820">
    <property type="entry name" value="alpha/beta hydrolase"/>
    <property type="match status" value="1"/>
</dbReference>
<dbReference type="EMBL" id="VFQC01000001">
    <property type="protein sequence ID" value="TQN32853.1"/>
    <property type="molecule type" value="Genomic_DNA"/>
</dbReference>
<keyword evidence="4" id="KW-1185">Reference proteome</keyword>
<dbReference type="GO" id="GO:0016787">
    <property type="term" value="F:hydrolase activity"/>
    <property type="evidence" value="ECO:0007669"/>
    <property type="project" value="UniProtKB-KW"/>
</dbReference>
<accession>A0A543NLZ8</accession>
<evidence type="ECO:0000259" key="2">
    <source>
        <dbReference type="Pfam" id="PF07859"/>
    </source>
</evidence>
<dbReference type="InterPro" id="IPR013094">
    <property type="entry name" value="AB_hydrolase_3"/>
</dbReference>
<keyword evidence="1" id="KW-0378">Hydrolase</keyword>
<protein>
    <submittedName>
        <fullName evidence="3">Acetyl esterase/lipase</fullName>
    </submittedName>
</protein>
<dbReference type="RefSeq" id="WP_211351829.1">
    <property type="nucleotide sequence ID" value="NZ_VFQC01000001.1"/>
</dbReference>
<dbReference type="Pfam" id="PF07859">
    <property type="entry name" value="Abhydrolase_3"/>
    <property type="match status" value="1"/>
</dbReference>
<dbReference type="SUPFAM" id="SSF53474">
    <property type="entry name" value="alpha/beta-Hydrolases"/>
    <property type="match status" value="1"/>
</dbReference>